<feature type="compositionally biased region" description="Polar residues" evidence="7">
    <location>
        <begin position="227"/>
        <end position="236"/>
    </location>
</feature>
<comment type="caution">
    <text evidence="8">The sequence shown here is derived from an EMBL/GenBank/DDBJ whole genome shotgun (WGS) entry which is preliminary data.</text>
</comment>
<keyword evidence="3" id="KW-0805">Transcription regulation</keyword>
<evidence type="ECO:0000256" key="5">
    <source>
        <dbReference type="ARBA" id="ARBA00023163"/>
    </source>
</evidence>
<dbReference type="GO" id="GO:0000976">
    <property type="term" value="F:transcription cis-regulatory region binding"/>
    <property type="evidence" value="ECO:0007669"/>
    <property type="project" value="TreeGrafter"/>
</dbReference>
<keyword evidence="6" id="KW-0539">Nucleus</keyword>
<proteinExistence type="predicted"/>
<keyword evidence="5" id="KW-0804">Transcription</keyword>
<dbReference type="PANTHER" id="PTHR37534">
    <property type="entry name" value="TRANSCRIPTIONAL ACTIVATOR PROTEIN UGA3"/>
    <property type="match status" value="1"/>
</dbReference>
<dbReference type="GeneID" id="41967878"/>
<keyword evidence="4" id="KW-0238">DNA-binding</keyword>
<name>A0A507B2R7_9PEZI</name>
<accession>A0A507B2R7</accession>
<evidence type="ECO:0000256" key="4">
    <source>
        <dbReference type="ARBA" id="ARBA00023125"/>
    </source>
</evidence>
<evidence type="ECO:0000256" key="2">
    <source>
        <dbReference type="ARBA" id="ARBA00022833"/>
    </source>
</evidence>
<dbReference type="GO" id="GO:0045944">
    <property type="term" value="P:positive regulation of transcription by RNA polymerase II"/>
    <property type="evidence" value="ECO:0007669"/>
    <property type="project" value="TreeGrafter"/>
</dbReference>
<feature type="region of interest" description="Disordered" evidence="7">
    <location>
        <begin position="162"/>
        <end position="236"/>
    </location>
</feature>
<comment type="subcellular location">
    <subcellularLocation>
        <location evidence="1">Nucleus</location>
    </subcellularLocation>
</comment>
<evidence type="ECO:0000256" key="7">
    <source>
        <dbReference type="SAM" id="MobiDB-lite"/>
    </source>
</evidence>
<evidence type="ECO:0000256" key="6">
    <source>
        <dbReference type="ARBA" id="ARBA00023242"/>
    </source>
</evidence>
<sequence length="641" mass="72186">MGRTDLAAFATSYAASKIGDIDDLQRAKRDGDDRPGDWTGPRLGPTFMSLPTEIHLLVSQQLLYPDALSLKHTNRYFHELVYTGVNLKVEWLVQRRSLHLDCPNNVRCDLGSDLRFCRGSVALLMKRRREHIECESKPGIGCIVFGTATCSHKRKWLHISAPVHQPQPNPAVENDSSSWSGTPLTFAQQQNPAGTSAHGPEAMHTRQAEDRADSHSRDEHSYHMETTPYSPTPWSINNDPTQILSRAIRHPSDENAFKYYLKRVCWCTPAYDSNLNPYRKLGFMALSHPVLLRGVLSVSAAHMEMYGQTNTGVSCVRQLHALGALRSALHLLERNELSQSRDDSTAKVDDPPSSLSDKEVTLAAVVMQTSSVLMAGLWTIEMHIKCALYLIQHLGYFDRAPSSVLTRTVINRLAMVDVMLAFVRTHRPQAPLDFYMYQIHEELDREEPSFREMHGCHQPVLSFLARIAVLSADLASGTSPQPEIRAKGHQLETEMRLWGHRYYGILNTEAASTSSASQGPPQIVPACTALDTVCECFYWTAHIVLLRRVLLEPTKSVRVQSIRRRVFDLINGLVPGCGPDSSLAFPFYMSACEAISLEDREWVCRRHMETFAVYRDDWRVLLMAAVEKVWSKAEAEAADHR</sequence>
<dbReference type="InParanoid" id="A0A507B2R7"/>
<protein>
    <recommendedName>
        <fullName evidence="10">F-box domain-containing protein</fullName>
    </recommendedName>
</protein>
<dbReference type="STRING" id="1093900.A0A507B2R7"/>
<dbReference type="OrthoDB" id="5281164at2759"/>
<evidence type="ECO:0000256" key="3">
    <source>
        <dbReference type="ARBA" id="ARBA00023015"/>
    </source>
</evidence>
<dbReference type="EMBL" id="SKBQ01000002">
    <property type="protein sequence ID" value="TPX14037.1"/>
    <property type="molecule type" value="Genomic_DNA"/>
</dbReference>
<dbReference type="RefSeq" id="XP_030995748.1">
    <property type="nucleotide sequence ID" value="XM_031138714.1"/>
</dbReference>
<dbReference type="AlphaFoldDB" id="A0A507B2R7"/>
<evidence type="ECO:0000313" key="8">
    <source>
        <dbReference type="EMBL" id="TPX14037.1"/>
    </source>
</evidence>
<reference evidence="8 9" key="1">
    <citation type="submission" date="2019-06" db="EMBL/GenBank/DDBJ databases">
        <title>Draft genome sequence of the filamentous fungus Phialemoniopsis curvata isolated from diesel fuel.</title>
        <authorList>
            <person name="Varaljay V.A."/>
            <person name="Lyon W.J."/>
            <person name="Crouch A.L."/>
            <person name="Drake C.E."/>
            <person name="Hollomon J.M."/>
            <person name="Nadeau L.J."/>
            <person name="Nunn H.S."/>
            <person name="Stevenson B.S."/>
            <person name="Bojanowski C.L."/>
            <person name="Crookes-Goodson W.J."/>
        </authorList>
    </citation>
    <scope>NUCLEOTIDE SEQUENCE [LARGE SCALE GENOMIC DNA]</scope>
    <source>
        <strain evidence="8 9">D216</strain>
    </source>
</reference>
<evidence type="ECO:0008006" key="10">
    <source>
        <dbReference type="Google" id="ProtNLM"/>
    </source>
</evidence>
<feature type="compositionally biased region" description="Polar residues" evidence="7">
    <location>
        <begin position="174"/>
        <end position="194"/>
    </location>
</feature>
<dbReference type="GO" id="GO:0003700">
    <property type="term" value="F:DNA-binding transcription factor activity"/>
    <property type="evidence" value="ECO:0007669"/>
    <property type="project" value="TreeGrafter"/>
</dbReference>
<dbReference type="PANTHER" id="PTHR37534:SF7">
    <property type="entry name" value="TRANSCRIPTIONAL ACTIVATOR PROTEIN UGA3"/>
    <property type="match status" value="1"/>
</dbReference>
<keyword evidence="2" id="KW-0862">Zinc</keyword>
<feature type="compositionally biased region" description="Basic and acidic residues" evidence="7">
    <location>
        <begin position="201"/>
        <end position="223"/>
    </location>
</feature>
<gene>
    <name evidence="8" type="ORF">E0L32_000431</name>
</gene>
<dbReference type="Pfam" id="PF11951">
    <property type="entry name" value="Fungal_trans_2"/>
    <property type="match status" value="1"/>
</dbReference>
<dbReference type="InterPro" id="IPR021858">
    <property type="entry name" value="Fun_TF"/>
</dbReference>
<organism evidence="8 9">
    <name type="scientific">Thyridium curvatum</name>
    <dbReference type="NCBI Taxonomy" id="1093900"/>
    <lineage>
        <taxon>Eukaryota</taxon>
        <taxon>Fungi</taxon>
        <taxon>Dikarya</taxon>
        <taxon>Ascomycota</taxon>
        <taxon>Pezizomycotina</taxon>
        <taxon>Sordariomycetes</taxon>
        <taxon>Sordariomycetidae</taxon>
        <taxon>Thyridiales</taxon>
        <taxon>Thyridiaceae</taxon>
        <taxon>Thyridium</taxon>
    </lineage>
</organism>
<dbReference type="Proteomes" id="UP000319257">
    <property type="component" value="Unassembled WGS sequence"/>
</dbReference>
<evidence type="ECO:0000313" key="9">
    <source>
        <dbReference type="Proteomes" id="UP000319257"/>
    </source>
</evidence>
<evidence type="ECO:0000256" key="1">
    <source>
        <dbReference type="ARBA" id="ARBA00004123"/>
    </source>
</evidence>
<dbReference type="GO" id="GO:0005634">
    <property type="term" value="C:nucleus"/>
    <property type="evidence" value="ECO:0007669"/>
    <property type="project" value="UniProtKB-SubCell"/>
</dbReference>
<keyword evidence="9" id="KW-1185">Reference proteome</keyword>